<organism evidence="6 7">
    <name type="scientific">Patellaria atrata CBS 101060</name>
    <dbReference type="NCBI Taxonomy" id="1346257"/>
    <lineage>
        <taxon>Eukaryota</taxon>
        <taxon>Fungi</taxon>
        <taxon>Dikarya</taxon>
        <taxon>Ascomycota</taxon>
        <taxon>Pezizomycotina</taxon>
        <taxon>Dothideomycetes</taxon>
        <taxon>Dothideomycetes incertae sedis</taxon>
        <taxon>Patellariales</taxon>
        <taxon>Patellariaceae</taxon>
        <taxon>Patellaria</taxon>
    </lineage>
</organism>
<dbReference type="GO" id="GO:0006152">
    <property type="term" value="P:purine nucleoside catabolic process"/>
    <property type="evidence" value="ECO:0007669"/>
    <property type="project" value="TreeGrafter"/>
</dbReference>
<dbReference type="PANTHER" id="PTHR12304">
    <property type="entry name" value="INOSINE-URIDINE PREFERRING NUCLEOSIDE HYDROLASE"/>
    <property type="match status" value="1"/>
</dbReference>
<dbReference type="GO" id="GO:0005829">
    <property type="term" value="C:cytosol"/>
    <property type="evidence" value="ECO:0007669"/>
    <property type="project" value="TreeGrafter"/>
</dbReference>
<accession>A0A9P4SGL3</accession>
<sequence>MVPPNRIIIDTDPGVDDIIALLLALSAKADELEVLLISLTHGNVGVQDCLRNIISLFHHIEKEREWRKANGRPEGFETLQACKPIVAVGADEPLADQRMMADYFHGIDGLGGIHDTHPHLSPADTWKKLFASVIAFPDQGVGESAEDVASAASLFTASKLPAHEEILRVLRDNEPDTITIVAVGPLTNIAIAAATDTETFLRVKEVVVMGGAIDLEGNITPVAEFNTYADSIAAARVYALTSPNPTSTMPPVPPAPPGKQSENPPPPFLKPYPENLSKQLKLTLFPLDITTPHELLRGQFKAATKPLLEVNSPLAEWATAFLTSTFNKMESLHEGAEGDAVGLALHDPICIWYTLTHAHTPWRFSPSSPEDIRIETSGQWTRGMCIVDRRSRRKREDDVVGEIPGDTGGWLSVSAGNRIWRAVGSPEGEGGGRGFAGELLGRVFGVGV</sequence>
<dbReference type="Proteomes" id="UP000799429">
    <property type="component" value="Unassembled WGS sequence"/>
</dbReference>
<proteinExistence type="inferred from homology"/>
<evidence type="ECO:0000256" key="4">
    <source>
        <dbReference type="SAM" id="MobiDB-lite"/>
    </source>
</evidence>
<dbReference type="Gene3D" id="3.90.245.10">
    <property type="entry name" value="Ribonucleoside hydrolase-like"/>
    <property type="match status" value="1"/>
</dbReference>
<evidence type="ECO:0000256" key="3">
    <source>
        <dbReference type="ARBA" id="ARBA00023295"/>
    </source>
</evidence>
<dbReference type="PANTHER" id="PTHR12304:SF56">
    <property type="entry name" value="HYDROLASE, PUTATIVE (AFU_ORTHOLOGUE AFUA_1G11790)-RELATED"/>
    <property type="match status" value="1"/>
</dbReference>
<keyword evidence="2 6" id="KW-0378">Hydrolase</keyword>
<dbReference type="OrthoDB" id="5783963at2759"/>
<dbReference type="InterPro" id="IPR001910">
    <property type="entry name" value="Inosine/uridine_hydrolase_dom"/>
</dbReference>
<comment type="caution">
    <text evidence="6">The sequence shown here is derived from an EMBL/GenBank/DDBJ whole genome shotgun (WGS) entry which is preliminary data.</text>
</comment>
<keyword evidence="7" id="KW-1185">Reference proteome</keyword>
<comment type="similarity">
    <text evidence="1">Belongs to the IUNH family.</text>
</comment>
<feature type="region of interest" description="Disordered" evidence="4">
    <location>
        <begin position="245"/>
        <end position="267"/>
    </location>
</feature>
<dbReference type="GO" id="GO:0008477">
    <property type="term" value="F:purine nucleosidase activity"/>
    <property type="evidence" value="ECO:0007669"/>
    <property type="project" value="TreeGrafter"/>
</dbReference>
<evidence type="ECO:0000256" key="2">
    <source>
        <dbReference type="ARBA" id="ARBA00022801"/>
    </source>
</evidence>
<keyword evidence="3" id="KW-0326">Glycosidase</keyword>
<evidence type="ECO:0000313" key="6">
    <source>
        <dbReference type="EMBL" id="KAF2842132.1"/>
    </source>
</evidence>
<evidence type="ECO:0000259" key="5">
    <source>
        <dbReference type="Pfam" id="PF01156"/>
    </source>
</evidence>
<evidence type="ECO:0000313" key="7">
    <source>
        <dbReference type="Proteomes" id="UP000799429"/>
    </source>
</evidence>
<gene>
    <name evidence="6" type="ORF">M501DRAFT_1013493</name>
</gene>
<feature type="domain" description="Inosine/uridine-preferring nucleoside hydrolase" evidence="5">
    <location>
        <begin position="7"/>
        <end position="398"/>
    </location>
</feature>
<name>A0A9P4SGL3_9PEZI</name>
<dbReference type="InterPro" id="IPR023186">
    <property type="entry name" value="IUNH"/>
</dbReference>
<dbReference type="EMBL" id="MU006090">
    <property type="protein sequence ID" value="KAF2842132.1"/>
    <property type="molecule type" value="Genomic_DNA"/>
</dbReference>
<reference evidence="6" key="1">
    <citation type="journal article" date="2020" name="Stud. Mycol.">
        <title>101 Dothideomycetes genomes: a test case for predicting lifestyles and emergence of pathogens.</title>
        <authorList>
            <person name="Haridas S."/>
            <person name="Albert R."/>
            <person name="Binder M."/>
            <person name="Bloem J."/>
            <person name="Labutti K."/>
            <person name="Salamov A."/>
            <person name="Andreopoulos B."/>
            <person name="Baker S."/>
            <person name="Barry K."/>
            <person name="Bills G."/>
            <person name="Bluhm B."/>
            <person name="Cannon C."/>
            <person name="Castanera R."/>
            <person name="Culley D."/>
            <person name="Daum C."/>
            <person name="Ezra D."/>
            <person name="Gonzalez J."/>
            <person name="Henrissat B."/>
            <person name="Kuo A."/>
            <person name="Liang C."/>
            <person name="Lipzen A."/>
            <person name="Lutzoni F."/>
            <person name="Magnuson J."/>
            <person name="Mondo S."/>
            <person name="Nolan M."/>
            <person name="Ohm R."/>
            <person name="Pangilinan J."/>
            <person name="Park H.-J."/>
            <person name="Ramirez L."/>
            <person name="Alfaro M."/>
            <person name="Sun H."/>
            <person name="Tritt A."/>
            <person name="Yoshinaga Y."/>
            <person name="Zwiers L.-H."/>
            <person name="Turgeon B."/>
            <person name="Goodwin S."/>
            <person name="Spatafora J."/>
            <person name="Crous P."/>
            <person name="Grigoriev I."/>
        </authorList>
    </citation>
    <scope>NUCLEOTIDE SEQUENCE</scope>
    <source>
        <strain evidence="6">CBS 101060</strain>
    </source>
</reference>
<dbReference type="AlphaFoldDB" id="A0A9P4SGL3"/>
<dbReference type="Pfam" id="PF01156">
    <property type="entry name" value="IU_nuc_hydro"/>
    <property type="match status" value="1"/>
</dbReference>
<dbReference type="SUPFAM" id="SSF53590">
    <property type="entry name" value="Nucleoside hydrolase"/>
    <property type="match status" value="1"/>
</dbReference>
<dbReference type="InterPro" id="IPR036452">
    <property type="entry name" value="Ribo_hydro-like"/>
</dbReference>
<evidence type="ECO:0000256" key="1">
    <source>
        <dbReference type="ARBA" id="ARBA00009176"/>
    </source>
</evidence>
<feature type="compositionally biased region" description="Pro residues" evidence="4">
    <location>
        <begin position="248"/>
        <end position="267"/>
    </location>
</feature>
<protein>
    <submittedName>
        <fullName evidence="6">Nucleoside hydrolase</fullName>
    </submittedName>
</protein>